<gene>
    <name evidence="3" type="ORF">GMA92_12355</name>
</gene>
<feature type="repeat" description="TPR" evidence="1">
    <location>
        <begin position="203"/>
        <end position="236"/>
    </location>
</feature>
<evidence type="ECO:0000313" key="3">
    <source>
        <dbReference type="EMBL" id="MTK22203.1"/>
    </source>
</evidence>
<feature type="repeat" description="TPR" evidence="1">
    <location>
        <begin position="155"/>
        <end position="188"/>
    </location>
</feature>
<dbReference type="InterPro" id="IPR011990">
    <property type="entry name" value="TPR-like_helical_dom_sf"/>
</dbReference>
<dbReference type="Gene3D" id="1.25.40.10">
    <property type="entry name" value="Tetratricopeptide repeat domain"/>
    <property type="match status" value="1"/>
</dbReference>
<evidence type="ECO:0000256" key="1">
    <source>
        <dbReference type="PROSITE-ProRule" id="PRU00339"/>
    </source>
</evidence>
<dbReference type="SUPFAM" id="SSF48452">
    <property type="entry name" value="TPR-like"/>
    <property type="match status" value="1"/>
</dbReference>
<dbReference type="SMART" id="SM00028">
    <property type="entry name" value="TPR"/>
    <property type="match status" value="2"/>
</dbReference>
<keyword evidence="2" id="KW-0472">Membrane</keyword>
<sequence>MKCKHCDFENLDQATYCSGCGKPLNESNDVVTQSKNFETKNRRILISVMSILGIGLAMIIAWMILRPNQLELAKEAYQSDDLTAYENVESKLSKEQKTEFDAYLIEEAQSILDAFKSDGLFYKEAVRRLEKIKLYVIQTDEVNTIMTQLESLNSSRQAYNEGKSWIEAKEWDNAKASFEAVLPLDPNYDFALRYLESIQRWQLQEIGAKALDYLEQEDYEKAVNEIMKGLEIDPTNETLLNIKQTIQDALNTPPVIEEAPQEQPKGLGEMIKDGLQAIGDGIKSFFDGSWLEN</sequence>
<evidence type="ECO:0000313" key="4">
    <source>
        <dbReference type="Proteomes" id="UP000487649"/>
    </source>
</evidence>
<protein>
    <submittedName>
        <fullName evidence="3">Zinc ribbon domain-containing protein</fullName>
    </submittedName>
</protein>
<evidence type="ECO:0000256" key="2">
    <source>
        <dbReference type="SAM" id="Phobius"/>
    </source>
</evidence>
<dbReference type="InterPro" id="IPR019734">
    <property type="entry name" value="TPR_rpt"/>
</dbReference>
<keyword evidence="2" id="KW-0812">Transmembrane</keyword>
<organism evidence="3 4">
    <name type="scientific">Turicibacter sanguinis</name>
    <dbReference type="NCBI Taxonomy" id="154288"/>
    <lineage>
        <taxon>Bacteria</taxon>
        <taxon>Bacillati</taxon>
        <taxon>Bacillota</taxon>
        <taxon>Erysipelotrichia</taxon>
        <taxon>Erysipelotrichales</taxon>
        <taxon>Turicibacteraceae</taxon>
        <taxon>Turicibacter</taxon>
    </lineage>
</organism>
<accession>A0A9X4XFT3</accession>
<dbReference type="EMBL" id="WMQE01000032">
    <property type="protein sequence ID" value="MTK22203.1"/>
    <property type="molecule type" value="Genomic_DNA"/>
</dbReference>
<dbReference type="RefSeq" id="WP_006784064.1">
    <property type="nucleotide sequence ID" value="NZ_JADPLS010000004.1"/>
</dbReference>
<comment type="caution">
    <text evidence="3">The sequence shown here is derived from an EMBL/GenBank/DDBJ whole genome shotgun (WGS) entry which is preliminary data.</text>
</comment>
<reference evidence="3 4" key="1">
    <citation type="journal article" date="2019" name="Nat. Med.">
        <title>A library of human gut bacterial isolates paired with longitudinal multiomics data enables mechanistic microbiome research.</title>
        <authorList>
            <person name="Poyet M."/>
            <person name="Groussin M."/>
            <person name="Gibbons S.M."/>
            <person name="Avila-Pacheco J."/>
            <person name="Jiang X."/>
            <person name="Kearney S.M."/>
            <person name="Perrotta A.R."/>
            <person name="Berdy B."/>
            <person name="Zhao S."/>
            <person name="Lieberman T.D."/>
            <person name="Swanson P.K."/>
            <person name="Smith M."/>
            <person name="Roesemann S."/>
            <person name="Alexander J.E."/>
            <person name="Rich S.A."/>
            <person name="Livny J."/>
            <person name="Vlamakis H."/>
            <person name="Clish C."/>
            <person name="Bullock K."/>
            <person name="Deik A."/>
            <person name="Scott J."/>
            <person name="Pierce K.A."/>
            <person name="Xavier R.J."/>
            <person name="Alm E.J."/>
        </authorList>
    </citation>
    <scope>NUCLEOTIDE SEQUENCE [LARGE SCALE GENOMIC DNA]</scope>
    <source>
        <strain evidence="3 4">BIOML-A198</strain>
    </source>
</reference>
<dbReference type="Proteomes" id="UP000487649">
    <property type="component" value="Unassembled WGS sequence"/>
</dbReference>
<feature type="transmembrane region" description="Helical" evidence="2">
    <location>
        <begin position="44"/>
        <end position="65"/>
    </location>
</feature>
<dbReference type="PROSITE" id="PS50005">
    <property type="entry name" value="TPR"/>
    <property type="match status" value="2"/>
</dbReference>
<keyword evidence="2" id="KW-1133">Transmembrane helix</keyword>
<name>A0A9X4XFT3_9FIRM</name>
<proteinExistence type="predicted"/>
<keyword evidence="1" id="KW-0802">TPR repeat</keyword>
<dbReference type="AlphaFoldDB" id="A0A9X4XFT3"/>